<dbReference type="HOGENOM" id="CLU_2845992_0_0_6"/>
<organism evidence="1 2">
    <name type="scientific">Photobacterium leiognathi lrivu.4.1</name>
    <dbReference type="NCBI Taxonomy" id="1248232"/>
    <lineage>
        <taxon>Bacteria</taxon>
        <taxon>Pseudomonadati</taxon>
        <taxon>Pseudomonadota</taxon>
        <taxon>Gammaproteobacteria</taxon>
        <taxon>Vibrionales</taxon>
        <taxon>Vibrionaceae</taxon>
        <taxon>Photobacterium</taxon>
    </lineage>
</organism>
<sequence length="65" mass="7032">MLPTASVNPLTPRVVIGEAVMSIRSNFTVESEKAPSELQPVNSINSGKITIANSDLKYLFITIDL</sequence>
<dbReference type="Proteomes" id="UP000030675">
    <property type="component" value="Unassembled WGS sequence"/>
</dbReference>
<protein>
    <submittedName>
        <fullName evidence="1">Uncharacterized protein</fullName>
    </submittedName>
</protein>
<evidence type="ECO:0000313" key="2">
    <source>
        <dbReference type="Proteomes" id="UP000030675"/>
    </source>
</evidence>
<name>V5F6Q8_PHOLE</name>
<dbReference type="EMBL" id="DF196821">
    <property type="protein sequence ID" value="GAD31773.1"/>
    <property type="molecule type" value="Genomic_DNA"/>
</dbReference>
<gene>
    <name evidence="1" type="ORF">PLEI_3436</name>
</gene>
<dbReference type="AlphaFoldDB" id="V5F6Q8"/>
<accession>V5F6Q8</accession>
<evidence type="ECO:0000313" key="1">
    <source>
        <dbReference type="EMBL" id="GAD31773.1"/>
    </source>
</evidence>
<proteinExistence type="predicted"/>
<reference evidence="2" key="1">
    <citation type="submission" date="2012-12" db="EMBL/GenBank/DDBJ databases">
        <title>Genome Sequence of Photobacterium leiognathi lrivu.4.1.</title>
        <authorList>
            <person name="Urbanczyk H."/>
            <person name="Ogura Y."/>
            <person name="Hayashi T."/>
            <person name="Dunlap P.V."/>
        </authorList>
    </citation>
    <scope>NUCLEOTIDE SEQUENCE [LARGE SCALE GENOMIC DNA]</scope>
    <source>
        <strain evidence="2">lrivu.4.1</strain>
    </source>
</reference>